<reference evidence="1" key="1">
    <citation type="journal article" date="2021" name="Proc. Natl. Acad. Sci. U.S.A.">
        <title>A Catalog of Tens of Thousands of Viruses from Human Metagenomes Reveals Hidden Associations with Chronic Diseases.</title>
        <authorList>
            <person name="Tisza M.J."/>
            <person name="Buck C.B."/>
        </authorList>
    </citation>
    <scope>NUCLEOTIDE SEQUENCE</scope>
    <source>
        <strain evidence="1">CtqNK14</strain>
    </source>
</reference>
<evidence type="ECO:0000313" key="1">
    <source>
        <dbReference type="EMBL" id="DAF54069.1"/>
    </source>
</evidence>
<dbReference type="InterPro" id="IPR005335">
    <property type="entry name" value="Terminase_ssu"/>
</dbReference>
<dbReference type="GO" id="GO:0051276">
    <property type="term" value="P:chromosome organization"/>
    <property type="evidence" value="ECO:0007669"/>
    <property type="project" value="InterPro"/>
</dbReference>
<dbReference type="Gene3D" id="1.10.10.1400">
    <property type="entry name" value="Terminase, small subunit, N-terminal DNA-binding domain, HTH motif"/>
    <property type="match status" value="1"/>
</dbReference>
<sequence length="157" mass="17437">MLGLFESLGVIGFVCGRQKKQRREEMSHETLSEKEKEFCRAYAKGMAVTEAAKAAGYANGSYGKQLLQKEKIRTFLAEMEKKASGVPSEQKKEEGKIAPGDEILAFLTETMRGGEETDIKTRMRAAELLGRRNGAFAKEEAENSRVIIIDDIGREEG</sequence>
<accession>A0A8S5SSQ1</accession>
<dbReference type="Pfam" id="PF03592">
    <property type="entry name" value="Terminase_2"/>
    <property type="match status" value="1"/>
</dbReference>
<dbReference type="InterPro" id="IPR038713">
    <property type="entry name" value="Terminase_Gp1_N_sf"/>
</dbReference>
<organism evidence="1">
    <name type="scientific">Siphoviridae sp. ctqNK14</name>
    <dbReference type="NCBI Taxonomy" id="2827947"/>
    <lineage>
        <taxon>Viruses</taxon>
        <taxon>Duplodnaviria</taxon>
        <taxon>Heunggongvirae</taxon>
        <taxon>Uroviricota</taxon>
        <taxon>Caudoviricetes</taxon>
    </lineage>
</organism>
<name>A0A8S5SSQ1_9CAUD</name>
<proteinExistence type="predicted"/>
<protein>
    <submittedName>
        <fullName evidence="1">Terminase small subunit</fullName>
    </submittedName>
</protein>
<dbReference type="EMBL" id="BK032671">
    <property type="protein sequence ID" value="DAF54069.1"/>
    <property type="molecule type" value="Genomic_DNA"/>
</dbReference>